<accession>A0A914E7J4</accession>
<dbReference type="WBParaSite" id="ACRNAN_scaffold6236.g31182.t1">
    <property type="protein sequence ID" value="ACRNAN_scaffold6236.g31182.t1"/>
    <property type="gene ID" value="ACRNAN_scaffold6236.g31182"/>
</dbReference>
<proteinExistence type="predicted"/>
<keyword evidence="1" id="KW-0732">Signal</keyword>
<evidence type="ECO:0000313" key="2">
    <source>
        <dbReference type="Proteomes" id="UP000887540"/>
    </source>
</evidence>
<reference evidence="3" key="1">
    <citation type="submission" date="2022-11" db="UniProtKB">
        <authorList>
            <consortium name="WormBaseParasite"/>
        </authorList>
    </citation>
    <scope>IDENTIFICATION</scope>
</reference>
<dbReference type="InterPro" id="IPR017853">
    <property type="entry name" value="GH"/>
</dbReference>
<keyword evidence="2" id="KW-1185">Reference proteome</keyword>
<organism evidence="2 3">
    <name type="scientific">Acrobeloides nanus</name>
    <dbReference type="NCBI Taxonomy" id="290746"/>
    <lineage>
        <taxon>Eukaryota</taxon>
        <taxon>Metazoa</taxon>
        <taxon>Ecdysozoa</taxon>
        <taxon>Nematoda</taxon>
        <taxon>Chromadorea</taxon>
        <taxon>Rhabditida</taxon>
        <taxon>Tylenchina</taxon>
        <taxon>Cephalobomorpha</taxon>
        <taxon>Cephaloboidea</taxon>
        <taxon>Cephalobidae</taxon>
        <taxon>Acrobeloides</taxon>
    </lineage>
</organism>
<evidence type="ECO:0000313" key="3">
    <source>
        <dbReference type="WBParaSite" id="ACRNAN_scaffold6236.g31182.t1"/>
    </source>
</evidence>
<dbReference type="SUPFAM" id="SSF51445">
    <property type="entry name" value="(Trans)glycosidases"/>
    <property type="match status" value="1"/>
</dbReference>
<name>A0A914E7J4_9BILA</name>
<sequence>MKRITFLIFILFFKAHAREIWTPAQANSWYQAQKWILGGNYILSDAANQLEMWQADTFDSEKIDQEIGLGQTLGMTAMRIFLHDVVYAQDPTGFKNRVSTVLQIADKYGIKPIFVFFTTGALQNATNGVQPSIVKGVRESRKYKYY</sequence>
<dbReference type="AlphaFoldDB" id="A0A914E7J4"/>
<dbReference type="Proteomes" id="UP000887540">
    <property type="component" value="Unplaced"/>
</dbReference>
<feature type="signal peptide" evidence="1">
    <location>
        <begin position="1"/>
        <end position="17"/>
    </location>
</feature>
<evidence type="ECO:0000256" key="1">
    <source>
        <dbReference type="SAM" id="SignalP"/>
    </source>
</evidence>
<protein>
    <submittedName>
        <fullName evidence="3">Uncharacterized protein</fullName>
    </submittedName>
</protein>
<dbReference type="Gene3D" id="3.20.20.80">
    <property type="entry name" value="Glycosidases"/>
    <property type="match status" value="1"/>
</dbReference>
<feature type="chain" id="PRO_5036996816" evidence="1">
    <location>
        <begin position="18"/>
        <end position="146"/>
    </location>
</feature>